<dbReference type="InterPro" id="IPR015883">
    <property type="entry name" value="Glyco_hydro_20_cat"/>
</dbReference>
<keyword evidence="5" id="KW-0732">Signal</keyword>
<keyword evidence="8" id="KW-1185">Reference proteome</keyword>
<dbReference type="InterPro" id="IPR017853">
    <property type="entry name" value="GH"/>
</dbReference>
<dbReference type="PANTHER" id="PTHR22600">
    <property type="entry name" value="BETA-HEXOSAMINIDASE"/>
    <property type="match status" value="1"/>
</dbReference>
<sequence>MVYIKIIFSTSTLLSYLFLFNSFSVHAQDFQKGINVDIARKDYSLKSLKKIVDTIHENNGDYLQLHFSDNENYAIESQFFKHENIASQNYLSQQELKNLIHYSNKLNIMVVPEFDLPSHSKAWLLLLKNENSNLHENIVSDYSDETIDFFSNQKALEISKRQIKEILDLFHQPNFQKEQRIVLGGDEVPGGKSYQNDFINFMNEIGEYAYQNGYEPQIWNDSITKNGLKLLKNYFSVIYWKQSNNENNEPGITVEDFLDYNFKVYNYNFYSLYFLPSKNYSPTDIEEQTSYISWAYNHNSFYYLKNPYYEVDSLNIQGSALSFWGEHATGMREEEVLNQELPLIRTYLNK</sequence>
<dbReference type="Pfam" id="PF00728">
    <property type="entry name" value="Glyco_hydro_20"/>
    <property type="match status" value="1"/>
</dbReference>
<evidence type="ECO:0000256" key="3">
    <source>
        <dbReference type="ARBA" id="ARBA00012663"/>
    </source>
</evidence>
<evidence type="ECO:0000256" key="2">
    <source>
        <dbReference type="ARBA" id="ARBA00006285"/>
    </source>
</evidence>
<dbReference type="InterPro" id="IPR025705">
    <property type="entry name" value="Beta_hexosaminidase_sua/sub"/>
</dbReference>
<evidence type="ECO:0000256" key="4">
    <source>
        <dbReference type="ARBA" id="ARBA00022801"/>
    </source>
</evidence>
<reference evidence="7 8" key="1">
    <citation type="submission" date="2023-03" db="EMBL/GenBank/DDBJ databases">
        <title>Bacterial isolates from washroom surfaces on a university campus.</title>
        <authorList>
            <person name="Holman D.B."/>
            <person name="Gzyl K.E."/>
            <person name="Taheri A.E."/>
        </authorList>
    </citation>
    <scope>NUCLEOTIDE SEQUENCE [LARGE SCALE GENOMIC DNA]</scope>
    <source>
        <strain evidence="7 8">RD01</strain>
    </source>
</reference>
<organism evidence="7 8">
    <name type="scientific">Staphylococcus cohnii</name>
    <dbReference type="NCBI Taxonomy" id="29382"/>
    <lineage>
        <taxon>Bacteria</taxon>
        <taxon>Bacillati</taxon>
        <taxon>Bacillota</taxon>
        <taxon>Bacilli</taxon>
        <taxon>Bacillales</taxon>
        <taxon>Staphylococcaceae</taxon>
        <taxon>Staphylococcus</taxon>
        <taxon>Staphylococcus cohnii species complex</taxon>
    </lineage>
</organism>
<dbReference type="SUPFAM" id="SSF51445">
    <property type="entry name" value="(Trans)glycosidases"/>
    <property type="match status" value="1"/>
</dbReference>
<proteinExistence type="inferred from homology"/>
<dbReference type="EMBL" id="JAROYR010000040">
    <property type="protein sequence ID" value="MDH5159232.1"/>
    <property type="molecule type" value="Genomic_DNA"/>
</dbReference>
<keyword evidence="4" id="KW-0378">Hydrolase</keyword>
<feature type="domain" description="Glycoside hydrolase family 20 catalytic" evidence="6">
    <location>
        <begin position="33"/>
        <end position="328"/>
    </location>
</feature>
<gene>
    <name evidence="7" type="ORF">P5X59_13235</name>
</gene>
<accession>A0ABT6J3A1</accession>
<evidence type="ECO:0000259" key="6">
    <source>
        <dbReference type="Pfam" id="PF00728"/>
    </source>
</evidence>
<comment type="caution">
    <text evidence="7">The sequence shown here is derived from an EMBL/GenBank/DDBJ whole genome shotgun (WGS) entry which is preliminary data.</text>
</comment>
<evidence type="ECO:0000256" key="5">
    <source>
        <dbReference type="SAM" id="SignalP"/>
    </source>
</evidence>
<name>A0ABT6J3A1_9STAP</name>
<dbReference type="Gene3D" id="3.20.20.80">
    <property type="entry name" value="Glycosidases"/>
    <property type="match status" value="1"/>
</dbReference>
<evidence type="ECO:0000313" key="7">
    <source>
        <dbReference type="EMBL" id="MDH5159232.1"/>
    </source>
</evidence>
<feature type="signal peptide" evidence="5">
    <location>
        <begin position="1"/>
        <end position="27"/>
    </location>
</feature>
<comment type="similarity">
    <text evidence="2">Belongs to the glycosyl hydrolase 20 family.</text>
</comment>
<dbReference type="EC" id="3.2.1.52" evidence="3"/>
<dbReference type="RefSeq" id="WP_081256381.1">
    <property type="nucleotide sequence ID" value="NZ_JAHCOD010000040.1"/>
</dbReference>
<evidence type="ECO:0000256" key="1">
    <source>
        <dbReference type="ARBA" id="ARBA00001231"/>
    </source>
</evidence>
<comment type="catalytic activity">
    <reaction evidence="1">
        <text>Hydrolysis of terminal non-reducing N-acetyl-D-hexosamine residues in N-acetyl-beta-D-hexosaminides.</text>
        <dbReference type="EC" id="3.2.1.52"/>
    </reaction>
</comment>
<dbReference type="PRINTS" id="PR00738">
    <property type="entry name" value="GLHYDRLASE20"/>
</dbReference>
<evidence type="ECO:0000313" key="8">
    <source>
        <dbReference type="Proteomes" id="UP001159200"/>
    </source>
</evidence>
<dbReference type="PANTHER" id="PTHR22600:SF57">
    <property type="entry name" value="BETA-N-ACETYLHEXOSAMINIDASE"/>
    <property type="match status" value="1"/>
</dbReference>
<dbReference type="Proteomes" id="UP001159200">
    <property type="component" value="Unassembled WGS sequence"/>
</dbReference>
<feature type="chain" id="PRO_5045486489" description="beta-N-acetylhexosaminidase" evidence="5">
    <location>
        <begin position="28"/>
        <end position="350"/>
    </location>
</feature>
<protein>
    <recommendedName>
        <fullName evidence="3">beta-N-acetylhexosaminidase</fullName>
        <ecNumber evidence="3">3.2.1.52</ecNumber>
    </recommendedName>
</protein>